<dbReference type="EC" id="2.1.1.-" evidence="2"/>
<dbReference type="PANTHER" id="PTHR24422:SF8">
    <property type="entry name" value="CHEMOTAXIS PROTEIN"/>
    <property type="match status" value="1"/>
</dbReference>
<dbReference type="SUPFAM" id="SSF47757">
    <property type="entry name" value="Chemotaxis receptor methyltransferase CheR, N-terminal domain"/>
    <property type="match status" value="1"/>
</dbReference>
<gene>
    <name evidence="2" type="primary">cheR3</name>
    <name evidence="2" type="ORF">CCOS864_02255</name>
</gene>
<proteinExistence type="predicted"/>
<dbReference type="SMART" id="SM00138">
    <property type="entry name" value="MeTrc"/>
    <property type="match status" value="1"/>
</dbReference>
<reference evidence="3" key="1">
    <citation type="submission" date="2018-07" db="EMBL/GenBank/DDBJ databases">
        <authorList>
            <person name="Blom J."/>
        </authorList>
    </citation>
    <scope>NUCLEOTIDE SEQUENCE [LARGE SCALE GENOMIC DNA]</scope>
    <source>
        <strain evidence="3">CCOS 864</strain>
    </source>
</reference>
<dbReference type="RefSeq" id="WP_115086403.1">
    <property type="nucleotide sequence ID" value="NZ_CBCSFG010000019.1"/>
</dbReference>
<dbReference type="EMBL" id="UIDD01000007">
    <property type="protein sequence ID" value="SUQ62806.1"/>
    <property type="molecule type" value="Genomic_DNA"/>
</dbReference>
<evidence type="ECO:0000313" key="3">
    <source>
        <dbReference type="Proteomes" id="UP000255177"/>
    </source>
</evidence>
<keyword evidence="2" id="KW-0489">Methyltransferase</keyword>
<dbReference type="InterPro" id="IPR000780">
    <property type="entry name" value="CheR_MeTrfase"/>
</dbReference>
<dbReference type="Gene3D" id="3.40.50.150">
    <property type="entry name" value="Vaccinia Virus protein VP39"/>
    <property type="match status" value="1"/>
</dbReference>
<dbReference type="GO" id="GO:0008757">
    <property type="term" value="F:S-adenosylmethionine-dependent methyltransferase activity"/>
    <property type="evidence" value="ECO:0007669"/>
    <property type="project" value="InterPro"/>
</dbReference>
<organism evidence="2 3">
    <name type="scientific">Pseudomonas wadenswilerensis</name>
    <dbReference type="NCBI Taxonomy" id="1785161"/>
    <lineage>
        <taxon>Bacteria</taxon>
        <taxon>Pseudomonadati</taxon>
        <taxon>Pseudomonadota</taxon>
        <taxon>Gammaproteobacteria</taxon>
        <taxon>Pseudomonadales</taxon>
        <taxon>Pseudomonadaceae</taxon>
        <taxon>Pseudomonas</taxon>
    </lineage>
</organism>
<keyword evidence="3" id="KW-1185">Reference proteome</keyword>
<accession>A0A380SZZ3</accession>
<sequence length="273" mass="31466">MSIERNTDIEIRLLIEAIYLKYSYDFRDYSGASIKRRIQHALRQFDCKTVSALQERVLHDPGMFMQLLQFLTIPVSEMFRDPEHFLAVRQEVVPLLRTWPSIKIWIAGCSTGEEVYSMAILLREEGLLERTIIYATDINPSSLEKAKQGIYSMQNMRLYAENYRKAGGRGELSDYYTSAYGNAIVDSSLRDNVTFADHSLATDSVFSETQLISCRNVLIYFNKALQDRAFGLFHESLCHRGFLVLGSKETLDFSAYADQFEALVKPERIYRKS</sequence>
<dbReference type="Pfam" id="PF03705">
    <property type="entry name" value="CheR_N"/>
    <property type="match status" value="1"/>
</dbReference>
<dbReference type="Pfam" id="PF01739">
    <property type="entry name" value="CheR"/>
    <property type="match status" value="1"/>
</dbReference>
<dbReference type="PROSITE" id="PS50123">
    <property type="entry name" value="CHER"/>
    <property type="match status" value="1"/>
</dbReference>
<dbReference type="InterPro" id="IPR022641">
    <property type="entry name" value="CheR_N"/>
</dbReference>
<name>A0A380SZZ3_9PSED</name>
<feature type="domain" description="CheR-type methyltransferase" evidence="1">
    <location>
        <begin position="7"/>
        <end position="261"/>
    </location>
</feature>
<evidence type="ECO:0000259" key="1">
    <source>
        <dbReference type="PROSITE" id="PS50123"/>
    </source>
</evidence>
<dbReference type="InterPro" id="IPR029063">
    <property type="entry name" value="SAM-dependent_MTases_sf"/>
</dbReference>
<dbReference type="InterPro" id="IPR022642">
    <property type="entry name" value="CheR_C"/>
</dbReference>
<dbReference type="PRINTS" id="PR00996">
    <property type="entry name" value="CHERMTFRASE"/>
</dbReference>
<evidence type="ECO:0000313" key="2">
    <source>
        <dbReference type="EMBL" id="SUQ62806.1"/>
    </source>
</evidence>
<dbReference type="Proteomes" id="UP000255177">
    <property type="component" value="Unassembled WGS sequence"/>
</dbReference>
<dbReference type="GO" id="GO:0032259">
    <property type="term" value="P:methylation"/>
    <property type="evidence" value="ECO:0007669"/>
    <property type="project" value="UniProtKB-KW"/>
</dbReference>
<dbReference type="AlphaFoldDB" id="A0A380SZZ3"/>
<dbReference type="PANTHER" id="PTHR24422">
    <property type="entry name" value="CHEMOTAXIS PROTEIN METHYLTRANSFERASE"/>
    <property type="match status" value="1"/>
</dbReference>
<keyword evidence="2" id="KW-0808">Transferase</keyword>
<dbReference type="InterPro" id="IPR050903">
    <property type="entry name" value="Bact_Chemotaxis_MeTrfase"/>
</dbReference>
<dbReference type="SUPFAM" id="SSF53335">
    <property type="entry name" value="S-adenosyl-L-methionine-dependent methyltransferases"/>
    <property type="match status" value="1"/>
</dbReference>
<protein>
    <submittedName>
        <fullName evidence="2">Putative methyltransferase</fullName>
        <ecNumber evidence="2">2.1.1.-</ecNumber>
    </submittedName>
</protein>